<evidence type="ECO:0000259" key="3">
    <source>
        <dbReference type="PROSITE" id="PS00622"/>
    </source>
</evidence>
<evidence type="ECO:0000256" key="2">
    <source>
        <dbReference type="SAM" id="Phobius"/>
    </source>
</evidence>
<accession>A0A979GXU6</accession>
<dbReference type="KEGG" id="cpi:Cpin_5363"/>
<dbReference type="Gene3D" id="1.10.10.10">
    <property type="entry name" value="Winged helix-like DNA-binding domain superfamily/Winged helix DNA-binding domain"/>
    <property type="match status" value="1"/>
</dbReference>
<sequence length="607" mass="69354">MLRELITISLLLIISPFTFAQQGYIDSLEAKLKREELSDYEKTVIRCKLTRALFETNLEKAIQLTNNAADAPGADAKAWLYATRIHLLVQRKDKPGAYAAMDSAMRYVNTAKDPIAKGMVWFRSGWLDLIDNENDEAVTKFLKALDYFKGKDGIAYSAITCHYLASIYSYGTDPARQGEYARRSYTLALQNGEADVLNTGYYTIGQYYYDLFKLNPKQQPLLDTALSFYRQAIDLNKRDPAHILVKSNTAGIALNLANIYFQHYPVSYRDSVYHYLDLAENVTSASGLTEILVNCYGMRSEYELLNNNPAEAELILLTALARTETSPIKMPLTQSRIYNALARVAEKQGDTKKALGYMKSFVAANEKAFNQEKINNTQRIEARYRAAQQQQKIVLLEQEAAFRGKRNLLYIGLGIAGFLALTLLLVSYNYRLKASIRKQALIDKEKEEVILKVKLKEAEANQLITEQTLLRERQERLEKELLAEQLQKQEKNQLMEMLADKSTAGNDQIKKLLKRQQQLDEEYEGHKTDFVEVHAAFFEQLQQHAGDSLTRLDMKYCSYILMGLSNKEISNRLNIEAKSIRMARYRIKQKLGLGKDDNLDNFIRTLG</sequence>
<protein>
    <submittedName>
        <fullName evidence="4">ATP-dependent transcriptional regulator, MalT-like, LuxR family</fullName>
    </submittedName>
</protein>
<dbReference type="InterPro" id="IPR011990">
    <property type="entry name" value="TPR-like_helical_dom_sf"/>
</dbReference>
<dbReference type="RefSeq" id="WP_012792962.1">
    <property type="nucleotide sequence ID" value="NC_013132.1"/>
</dbReference>
<proteinExistence type="predicted"/>
<reference evidence="4 5" key="2">
    <citation type="journal article" date="2010" name="Stand. Genomic Sci.">
        <title>Complete genome sequence of Chitinophaga pinensis type strain (UQM 2034).</title>
        <authorList>
            <person name="Glavina Del Rio T."/>
            <person name="Abt B."/>
            <person name="Spring S."/>
            <person name="Lapidus A."/>
            <person name="Nolan M."/>
            <person name="Tice H."/>
            <person name="Copeland A."/>
            <person name="Cheng J.F."/>
            <person name="Chen F."/>
            <person name="Bruce D."/>
            <person name="Goodwin L."/>
            <person name="Pitluck S."/>
            <person name="Ivanova N."/>
            <person name="Mavromatis K."/>
            <person name="Mikhailova N."/>
            <person name="Pati A."/>
            <person name="Chen A."/>
            <person name="Palaniappan K."/>
            <person name="Land M."/>
            <person name="Hauser L."/>
            <person name="Chang Y.J."/>
            <person name="Jeffries C.D."/>
            <person name="Chain P."/>
            <person name="Saunders E."/>
            <person name="Detter J.C."/>
            <person name="Brettin T."/>
            <person name="Rohde M."/>
            <person name="Goker M."/>
            <person name="Bristow J."/>
            <person name="Eisen J.A."/>
            <person name="Markowitz V."/>
            <person name="Hugenholtz P."/>
            <person name="Kyrpides N.C."/>
            <person name="Klenk H.P."/>
            <person name="Lucas S."/>
        </authorList>
    </citation>
    <scope>NUCLEOTIDE SEQUENCE [LARGE SCALE GENOMIC DNA]</scope>
    <source>
        <strain evidence="5">ATCC 43595 / DSM 2588 / LMG 13176 / NBRC 15968 / NCIMB 11800 / UQM 2034</strain>
    </source>
</reference>
<dbReference type="AlphaFoldDB" id="A0A979GXU6"/>
<dbReference type="EMBL" id="CP001699">
    <property type="protein sequence ID" value="ACU62794.1"/>
    <property type="molecule type" value="Genomic_DNA"/>
</dbReference>
<organism evidence="4 5">
    <name type="scientific">Chitinophaga pinensis (strain ATCC 43595 / DSM 2588 / LMG 13176 / NBRC 15968 / NCIMB 11800 / UQM 2034)</name>
    <dbReference type="NCBI Taxonomy" id="485918"/>
    <lineage>
        <taxon>Bacteria</taxon>
        <taxon>Pseudomonadati</taxon>
        <taxon>Bacteroidota</taxon>
        <taxon>Chitinophagia</taxon>
        <taxon>Chitinophagales</taxon>
        <taxon>Chitinophagaceae</taxon>
        <taxon>Chitinophaga</taxon>
    </lineage>
</organism>
<keyword evidence="2" id="KW-1133">Transmembrane helix</keyword>
<dbReference type="Gene3D" id="1.25.40.10">
    <property type="entry name" value="Tetratricopeptide repeat domain"/>
    <property type="match status" value="1"/>
</dbReference>
<keyword evidence="2" id="KW-0472">Membrane</keyword>
<reference evidence="5" key="1">
    <citation type="submission" date="2009-08" db="EMBL/GenBank/DDBJ databases">
        <title>The complete genome of Chitinophaga pinensis DSM 2588.</title>
        <authorList>
            <consortium name="US DOE Joint Genome Institute (JGI-PGF)"/>
            <person name="Lucas S."/>
            <person name="Copeland A."/>
            <person name="Lapidus A."/>
            <person name="Glavina del Rio T."/>
            <person name="Dalin E."/>
            <person name="Tice H."/>
            <person name="Bruce D."/>
            <person name="Goodwin L."/>
            <person name="Pitluck S."/>
            <person name="Kyrpides N."/>
            <person name="Mavromatis K."/>
            <person name="Ivanova N."/>
            <person name="Mikhailova N."/>
            <person name="Sims D."/>
            <person name="Meinche L."/>
            <person name="Brettin T."/>
            <person name="Detter J.C."/>
            <person name="Han C."/>
            <person name="Larimer F."/>
            <person name="Land M."/>
            <person name="Hauser L."/>
            <person name="Markowitz V."/>
            <person name="Cheng J.-F."/>
            <person name="Hugenholtz P."/>
            <person name="Woyke T."/>
            <person name="Wu D."/>
            <person name="Spring S."/>
            <person name="Klenk H.-P."/>
            <person name="Eisen J.A."/>
        </authorList>
    </citation>
    <scope>NUCLEOTIDE SEQUENCE [LARGE SCALE GENOMIC DNA]</scope>
    <source>
        <strain evidence="5">ATCC 43595 / DSM 2588 / LMG 13176 / NBRC 15968 / NCIMB 11800 / UQM 2034</strain>
    </source>
</reference>
<dbReference type="GO" id="GO:0003677">
    <property type="term" value="F:DNA binding"/>
    <property type="evidence" value="ECO:0007669"/>
    <property type="project" value="InterPro"/>
</dbReference>
<evidence type="ECO:0000313" key="4">
    <source>
        <dbReference type="EMBL" id="ACU62794.1"/>
    </source>
</evidence>
<dbReference type="InterPro" id="IPR016032">
    <property type="entry name" value="Sig_transdc_resp-reg_C-effctor"/>
</dbReference>
<dbReference type="SUPFAM" id="SSF81901">
    <property type="entry name" value="HCP-like"/>
    <property type="match status" value="1"/>
</dbReference>
<feature type="coiled-coil region" evidence="1">
    <location>
        <begin position="441"/>
        <end position="529"/>
    </location>
</feature>
<dbReference type="OrthoDB" id="1090267at2"/>
<dbReference type="InterPro" id="IPR036388">
    <property type="entry name" value="WH-like_DNA-bd_sf"/>
</dbReference>
<dbReference type="Proteomes" id="UP000002215">
    <property type="component" value="Chromosome"/>
</dbReference>
<name>A0A979GXU6_CHIPD</name>
<evidence type="ECO:0000313" key="5">
    <source>
        <dbReference type="Proteomes" id="UP000002215"/>
    </source>
</evidence>
<keyword evidence="2" id="KW-0812">Transmembrane</keyword>
<dbReference type="PROSITE" id="PS00622">
    <property type="entry name" value="HTH_LUXR_1"/>
    <property type="match status" value="1"/>
</dbReference>
<dbReference type="SUPFAM" id="SSF46894">
    <property type="entry name" value="C-terminal effector domain of the bipartite response regulators"/>
    <property type="match status" value="1"/>
</dbReference>
<dbReference type="GO" id="GO:0006355">
    <property type="term" value="P:regulation of DNA-templated transcription"/>
    <property type="evidence" value="ECO:0007669"/>
    <property type="project" value="InterPro"/>
</dbReference>
<gene>
    <name evidence="4" type="ordered locus">Cpin_5363</name>
</gene>
<evidence type="ECO:0000256" key="1">
    <source>
        <dbReference type="SAM" id="Coils"/>
    </source>
</evidence>
<dbReference type="InterPro" id="IPR000792">
    <property type="entry name" value="Tscrpt_reg_LuxR_C"/>
</dbReference>
<dbReference type="Pfam" id="PF00196">
    <property type="entry name" value="GerE"/>
    <property type="match status" value="1"/>
</dbReference>
<feature type="transmembrane region" description="Helical" evidence="2">
    <location>
        <begin position="408"/>
        <end position="428"/>
    </location>
</feature>
<keyword evidence="1" id="KW-0175">Coiled coil</keyword>
<dbReference type="SMART" id="SM00421">
    <property type="entry name" value="HTH_LUXR"/>
    <property type="match status" value="1"/>
</dbReference>
<feature type="domain" description="HTH luxR-type" evidence="3">
    <location>
        <begin position="563"/>
        <end position="590"/>
    </location>
</feature>